<dbReference type="Pfam" id="PF01397">
    <property type="entry name" value="Terpene_synth"/>
    <property type="match status" value="1"/>
</dbReference>
<evidence type="ECO:0008006" key="9">
    <source>
        <dbReference type="Google" id="ProtNLM"/>
    </source>
</evidence>
<evidence type="ECO:0000259" key="6">
    <source>
        <dbReference type="Pfam" id="PF03936"/>
    </source>
</evidence>
<dbReference type="EMBL" id="JAUJYN010000011">
    <property type="protein sequence ID" value="KAK1260387.1"/>
    <property type="molecule type" value="Genomic_DNA"/>
</dbReference>
<organism evidence="7 8">
    <name type="scientific">Acorus gramineus</name>
    <name type="common">Dwarf sweet flag</name>
    <dbReference type="NCBI Taxonomy" id="55184"/>
    <lineage>
        <taxon>Eukaryota</taxon>
        <taxon>Viridiplantae</taxon>
        <taxon>Streptophyta</taxon>
        <taxon>Embryophyta</taxon>
        <taxon>Tracheophyta</taxon>
        <taxon>Spermatophyta</taxon>
        <taxon>Magnoliopsida</taxon>
        <taxon>Liliopsida</taxon>
        <taxon>Acoraceae</taxon>
        <taxon>Acorus</taxon>
    </lineage>
</organism>
<name>A0AAV9A826_ACOGR</name>
<protein>
    <recommendedName>
        <fullName evidence="9">Ent-kaurene synthase</fullName>
    </recommendedName>
</protein>
<proteinExistence type="predicted"/>
<feature type="domain" description="Terpene synthase metal-binding" evidence="6">
    <location>
        <begin position="354"/>
        <end position="591"/>
    </location>
</feature>
<dbReference type="SUPFAM" id="SSF48239">
    <property type="entry name" value="Terpenoid cyclases/Protein prenyltransferases"/>
    <property type="match status" value="2"/>
</dbReference>
<keyword evidence="3" id="KW-0460">Magnesium</keyword>
<keyword evidence="8" id="KW-1185">Reference proteome</keyword>
<dbReference type="SUPFAM" id="SSF48576">
    <property type="entry name" value="Terpenoid synthases"/>
    <property type="match status" value="1"/>
</dbReference>
<evidence type="ECO:0000256" key="2">
    <source>
        <dbReference type="ARBA" id="ARBA00022723"/>
    </source>
</evidence>
<dbReference type="FunFam" id="1.10.600.10:FF:000005">
    <property type="entry name" value="Ent-kaur-16-ene synthase, chloroplastic"/>
    <property type="match status" value="1"/>
</dbReference>
<dbReference type="GO" id="GO:0010333">
    <property type="term" value="F:terpene synthase activity"/>
    <property type="evidence" value="ECO:0007669"/>
    <property type="project" value="InterPro"/>
</dbReference>
<comment type="cofactor">
    <cofactor evidence="1">
        <name>Mg(2+)</name>
        <dbReference type="ChEBI" id="CHEBI:18420"/>
    </cofactor>
</comment>
<dbReference type="InterPro" id="IPR008949">
    <property type="entry name" value="Isoprenoid_synthase_dom_sf"/>
</dbReference>
<keyword evidence="2" id="KW-0479">Metal-binding</keyword>
<evidence type="ECO:0000313" key="7">
    <source>
        <dbReference type="EMBL" id="KAK1260387.1"/>
    </source>
</evidence>
<dbReference type="InterPro" id="IPR005630">
    <property type="entry name" value="Terpene_synthase_metal-bd"/>
</dbReference>
<dbReference type="CDD" id="cd00684">
    <property type="entry name" value="Terpene_cyclase_plant_C1"/>
    <property type="match status" value="1"/>
</dbReference>
<dbReference type="PANTHER" id="PTHR31739:SF3">
    <property type="entry name" value="ENT-KAUR-16-ENE SYNTHASE, CHLOROPLASTIC"/>
    <property type="match status" value="1"/>
</dbReference>
<dbReference type="PANTHER" id="PTHR31739">
    <property type="entry name" value="ENT-COPALYL DIPHOSPHATE SYNTHASE, CHLOROPLASTIC"/>
    <property type="match status" value="1"/>
</dbReference>
<dbReference type="Gene3D" id="1.50.10.160">
    <property type="match status" value="1"/>
</dbReference>
<feature type="domain" description="Terpene synthase N-terminal" evidence="5">
    <location>
        <begin position="161"/>
        <end position="283"/>
    </location>
</feature>
<dbReference type="InterPro" id="IPR036965">
    <property type="entry name" value="Terpene_synth_N_sf"/>
</dbReference>
<dbReference type="AlphaFoldDB" id="A0AAV9A826"/>
<dbReference type="InterPro" id="IPR044814">
    <property type="entry name" value="Terpene_cyclase_plant_C1"/>
</dbReference>
<dbReference type="Gene3D" id="1.10.600.10">
    <property type="entry name" value="Farnesyl Diphosphate Synthase"/>
    <property type="match status" value="1"/>
</dbReference>
<evidence type="ECO:0000313" key="8">
    <source>
        <dbReference type="Proteomes" id="UP001179952"/>
    </source>
</evidence>
<dbReference type="Proteomes" id="UP001179952">
    <property type="component" value="Unassembled WGS sequence"/>
</dbReference>
<reference evidence="7" key="2">
    <citation type="submission" date="2023-06" db="EMBL/GenBank/DDBJ databases">
        <authorList>
            <person name="Ma L."/>
            <person name="Liu K.-W."/>
            <person name="Li Z."/>
            <person name="Hsiao Y.-Y."/>
            <person name="Qi Y."/>
            <person name="Fu T."/>
            <person name="Tang G."/>
            <person name="Zhang D."/>
            <person name="Sun W.-H."/>
            <person name="Liu D.-K."/>
            <person name="Li Y."/>
            <person name="Chen G.-Z."/>
            <person name="Liu X.-D."/>
            <person name="Liao X.-Y."/>
            <person name="Jiang Y.-T."/>
            <person name="Yu X."/>
            <person name="Hao Y."/>
            <person name="Huang J."/>
            <person name="Zhao X.-W."/>
            <person name="Ke S."/>
            <person name="Chen Y.-Y."/>
            <person name="Wu W.-L."/>
            <person name="Hsu J.-L."/>
            <person name="Lin Y.-F."/>
            <person name="Huang M.-D."/>
            <person name="Li C.-Y."/>
            <person name="Huang L."/>
            <person name="Wang Z.-W."/>
            <person name="Zhao X."/>
            <person name="Zhong W.-Y."/>
            <person name="Peng D.-H."/>
            <person name="Ahmad S."/>
            <person name="Lan S."/>
            <person name="Zhang J.-S."/>
            <person name="Tsai W.-C."/>
            <person name="Van De Peer Y."/>
            <person name="Liu Z.-J."/>
        </authorList>
    </citation>
    <scope>NUCLEOTIDE SEQUENCE</scope>
    <source>
        <strain evidence="7">SCP</strain>
        <tissue evidence="7">Leaves</tissue>
    </source>
</reference>
<gene>
    <name evidence="7" type="ORF">QJS04_geneDACA023784</name>
</gene>
<dbReference type="Gene3D" id="1.50.10.130">
    <property type="entry name" value="Terpene synthase, N-terminal domain"/>
    <property type="match status" value="2"/>
</dbReference>
<accession>A0AAV9A826</accession>
<evidence type="ECO:0000256" key="4">
    <source>
        <dbReference type="ARBA" id="ARBA00023239"/>
    </source>
</evidence>
<dbReference type="InterPro" id="IPR050148">
    <property type="entry name" value="Terpene_synthase-like"/>
</dbReference>
<reference evidence="7" key="1">
    <citation type="journal article" date="2023" name="Nat. Commun.">
        <title>Diploid and tetraploid genomes of Acorus and the evolution of monocots.</title>
        <authorList>
            <person name="Ma L."/>
            <person name="Liu K.W."/>
            <person name="Li Z."/>
            <person name="Hsiao Y.Y."/>
            <person name="Qi Y."/>
            <person name="Fu T."/>
            <person name="Tang G.D."/>
            <person name="Zhang D."/>
            <person name="Sun W.H."/>
            <person name="Liu D.K."/>
            <person name="Li Y."/>
            <person name="Chen G.Z."/>
            <person name="Liu X.D."/>
            <person name="Liao X.Y."/>
            <person name="Jiang Y.T."/>
            <person name="Yu X."/>
            <person name="Hao Y."/>
            <person name="Huang J."/>
            <person name="Zhao X.W."/>
            <person name="Ke S."/>
            <person name="Chen Y.Y."/>
            <person name="Wu W.L."/>
            <person name="Hsu J.L."/>
            <person name="Lin Y.F."/>
            <person name="Huang M.D."/>
            <person name="Li C.Y."/>
            <person name="Huang L."/>
            <person name="Wang Z.W."/>
            <person name="Zhao X."/>
            <person name="Zhong W.Y."/>
            <person name="Peng D.H."/>
            <person name="Ahmad S."/>
            <person name="Lan S."/>
            <person name="Zhang J.S."/>
            <person name="Tsai W.C."/>
            <person name="Van de Peer Y."/>
            <person name="Liu Z.J."/>
        </authorList>
    </citation>
    <scope>NUCLEOTIDE SEQUENCE</scope>
    <source>
        <strain evidence="7">SCP</strain>
    </source>
</reference>
<dbReference type="GO" id="GO:0000287">
    <property type="term" value="F:magnesium ion binding"/>
    <property type="evidence" value="ECO:0007669"/>
    <property type="project" value="InterPro"/>
</dbReference>
<dbReference type="InterPro" id="IPR001906">
    <property type="entry name" value="Terpene_synth_N"/>
</dbReference>
<dbReference type="SFLD" id="SFLDG01014">
    <property type="entry name" value="Terpene_Cyclase_Like_1_N-term"/>
    <property type="match status" value="1"/>
</dbReference>
<evidence type="ECO:0000256" key="1">
    <source>
        <dbReference type="ARBA" id="ARBA00001946"/>
    </source>
</evidence>
<comment type="caution">
    <text evidence="7">The sequence shown here is derived from an EMBL/GenBank/DDBJ whole genome shotgun (WGS) entry which is preliminary data.</text>
</comment>
<dbReference type="FunFam" id="1.50.10.160:FF:000002">
    <property type="entry name" value="cis-abienol synthase, chloroplastic"/>
    <property type="match status" value="1"/>
</dbReference>
<dbReference type="Pfam" id="PF03936">
    <property type="entry name" value="Terpene_synth_C"/>
    <property type="match status" value="1"/>
</dbReference>
<dbReference type="InterPro" id="IPR008930">
    <property type="entry name" value="Terpenoid_cyclase/PrenylTrfase"/>
</dbReference>
<dbReference type="GO" id="GO:0016102">
    <property type="term" value="P:diterpenoid biosynthetic process"/>
    <property type="evidence" value="ECO:0007669"/>
    <property type="project" value="InterPro"/>
</dbReference>
<keyword evidence="4" id="KW-0456">Lyase</keyword>
<sequence>MSSYDTAWVAMVPSSNSPQSPCFPKCLQWLLENQHLDGSWGLPGHIPSLMKDSLSSTLASVLALKRWNIGEEHMNKGIQFIKSNVSFATDENQHPPIGFNIIFPGMIGYANDLGLHLPLSSSTIDDMMQKRDQELKRCSTNFSGNRAYLAYVSEGLGKLQDWTEIMKFQRKNGSLFNSPSTTAAALMHGYNAKGLDYLWSLIEMFGNAVPTAYPLRLRTCLSLVDNVERLGIARHFRDEIKNILDETYRSWLQDDDEIFLDTATCAMAFRLLRIYGYNVSSQAENTLKFPMHADLERIEHRRTMESFRVDSIQILKSAYRNIDNQDFLELAVEDFQSSQLTYREELKNLERWIKENRLDQLKFARQKLTYCYFSAAATLFPPESSDARIPWAKNGVLTTVVDDFFDVGGSQEEMIQLIELVEKWDGDVVDCCSEQVEIIFSALYNTINDLGTRASSIQRRSVTSHIIEIWLALVKSMMRESEWLKNNAVPTLDDYMTNGCISFALGPIVLPTLYFVGPEISEDVIRSPEYSNLFKLMSTCGRILNDVQGFEREGNEGKLNSVSLLVLNGHGKVSVEDAKREMRDKIDHSRRELLRLVLQTEGSVVPRECKDLFWKMSKILHVFYMRNDGFTSPKEMLNAVNAVIYEPLNVTSV</sequence>
<evidence type="ECO:0000259" key="5">
    <source>
        <dbReference type="Pfam" id="PF01397"/>
    </source>
</evidence>
<evidence type="ECO:0000256" key="3">
    <source>
        <dbReference type="ARBA" id="ARBA00022842"/>
    </source>
</evidence>